<evidence type="ECO:0000256" key="1">
    <source>
        <dbReference type="SAM" id="MobiDB-lite"/>
    </source>
</evidence>
<evidence type="ECO:0000313" key="3">
    <source>
        <dbReference type="Proteomes" id="UP001221757"/>
    </source>
</evidence>
<dbReference type="EMBL" id="JARKIE010000606">
    <property type="protein sequence ID" value="KAJ7625183.1"/>
    <property type="molecule type" value="Genomic_DNA"/>
</dbReference>
<keyword evidence="3" id="KW-1185">Reference proteome</keyword>
<gene>
    <name evidence="2" type="ORF">B0H17DRAFT_1218856</name>
</gene>
<dbReference type="Proteomes" id="UP001221757">
    <property type="component" value="Unassembled WGS sequence"/>
</dbReference>
<accession>A0AAD7FI30</accession>
<feature type="region of interest" description="Disordered" evidence="1">
    <location>
        <begin position="221"/>
        <end position="252"/>
    </location>
</feature>
<organism evidence="2 3">
    <name type="scientific">Mycena rosella</name>
    <name type="common">Pink bonnet</name>
    <name type="synonym">Agaricus rosellus</name>
    <dbReference type="NCBI Taxonomy" id="1033263"/>
    <lineage>
        <taxon>Eukaryota</taxon>
        <taxon>Fungi</taxon>
        <taxon>Dikarya</taxon>
        <taxon>Basidiomycota</taxon>
        <taxon>Agaricomycotina</taxon>
        <taxon>Agaricomycetes</taxon>
        <taxon>Agaricomycetidae</taxon>
        <taxon>Agaricales</taxon>
        <taxon>Marasmiineae</taxon>
        <taxon>Mycenaceae</taxon>
        <taxon>Mycena</taxon>
    </lineage>
</organism>
<sequence>MVLDIPVVPYMILVATTSFDANTGSSIVQAAPSALPTRIPVLSPSTIFLDSHPTHVSESAAAEPGFTWCYKEDMGSPCVKASTPPGQCIDVGGADNDKASSASTNANSSRTLYQHGNCAGETLEIGPLQTINKLSDYKFDKLMSAYRCKWAPPPPTNVTCNILVTDAVNGPTMVSAGRRPHSVVLSSDSARGRLNLRALNGRIAASSFPFLGGTFDYPPDHSLGPGHSEYAELAGTGETPSGGQPIDSSTNSISASIGGSLPIEKWINPDGGEPQTTIALCALPSV</sequence>
<name>A0AAD7FI30_MYCRO</name>
<reference evidence="2" key="1">
    <citation type="submission" date="2023-03" db="EMBL/GenBank/DDBJ databases">
        <title>Massive genome expansion in bonnet fungi (Mycena s.s.) driven by repeated elements and novel gene families across ecological guilds.</title>
        <authorList>
            <consortium name="Lawrence Berkeley National Laboratory"/>
            <person name="Harder C.B."/>
            <person name="Miyauchi S."/>
            <person name="Viragh M."/>
            <person name="Kuo A."/>
            <person name="Thoen E."/>
            <person name="Andreopoulos B."/>
            <person name="Lu D."/>
            <person name="Skrede I."/>
            <person name="Drula E."/>
            <person name="Henrissat B."/>
            <person name="Morin E."/>
            <person name="Kohler A."/>
            <person name="Barry K."/>
            <person name="LaButti K."/>
            <person name="Morin E."/>
            <person name="Salamov A."/>
            <person name="Lipzen A."/>
            <person name="Mereny Z."/>
            <person name="Hegedus B."/>
            <person name="Baldrian P."/>
            <person name="Stursova M."/>
            <person name="Weitz H."/>
            <person name="Taylor A."/>
            <person name="Grigoriev I.V."/>
            <person name="Nagy L.G."/>
            <person name="Martin F."/>
            <person name="Kauserud H."/>
        </authorList>
    </citation>
    <scope>NUCLEOTIDE SEQUENCE</scope>
    <source>
        <strain evidence="2">CBHHK067</strain>
    </source>
</reference>
<evidence type="ECO:0000313" key="2">
    <source>
        <dbReference type="EMBL" id="KAJ7625183.1"/>
    </source>
</evidence>
<proteinExistence type="predicted"/>
<protein>
    <submittedName>
        <fullName evidence="2">Uncharacterized protein</fullName>
    </submittedName>
</protein>
<feature type="compositionally biased region" description="Polar residues" evidence="1">
    <location>
        <begin position="238"/>
        <end position="252"/>
    </location>
</feature>
<comment type="caution">
    <text evidence="2">The sequence shown here is derived from an EMBL/GenBank/DDBJ whole genome shotgun (WGS) entry which is preliminary data.</text>
</comment>
<dbReference type="AlphaFoldDB" id="A0AAD7FI30"/>